<dbReference type="RefSeq" id="WP_185272426.1">
    <property type="nucleotide sequence ID" value="NZ_CP055156.1"/>
</dbReference>
<keyword evidence="2" id="KW-1185">Reference proteome</keyword>
<name>A0A7G7G3A4_9BACT</name>
<gene>
    <name evidence="1" type="ORF">HUW51_02445</name>
</gene>
<organism evidence="1 2">
    <name type="scientific">Adhaeribacter swui</name>
    <dbReference type="NCBI Taxonomy" id="2086471"/>
    <lineage>
        <taxon>Bacteria</taxon>
        <taxon>Pseudomonadati</taxon>
        <taxon>Bacteroidota</taxon>
        <taxon>Cytophagia</taxon>
        <taxon>Cytophagales</taxon>
        <taxon>Hymenobacteraceae</taxon>
        <taxon>Adhaeribacter</taxon>
    </lineage>
</organism>
<proteinExistence type="predicted"/>
<evidence type="ECO:0000313" key="2">
    <source>
        <dbReference type="Proteomes" id="UP000515237"/>
    </source>
</evidence>
<accession>A0A7G7G3A4</accession>
<sequence length="98" mass="11081">MKETTFLNLITTNTGQQYVIDHLDQVALGIVSNTSATSNPAFIPTTYSVYKTIIADEYLLEITQYNSDEDTLHTSYQVISEEEALPYLDNGNTNMLFY</sequence>
<dbReference type="AlphaFoldDB" id="A0A7G7G3A4"/>
<dbReference type="Proteomes" id="UP000515237">
    <property type="component" value="Chromosome"/>
</dbReference>
<dbReference type="KEGG" id="aswu:HUW51_02445"/>
<dbReference type="EMBL" id="CP055156">
    <property type="protein sequence ID" value="QNF31638.1"/>
    <property type="molecule type" value="Genomic_DNA"/>
</dbReference>
<protein>
    <submittedName>
        <fullName evidence="1">Uncharacterized protein</fullName>
    </submittedName>
</protein>
<reference evidence="1 2" key="1">
    <citation type="journal article" date="2018" name="Int. J. Syst. Evol. Microbiol.">
        <title>Adhaeribacter swui sp. nov., isolated from wet mud.</title>
        <authorList>
            <person name="Kim D.U."/>
            <person name="Kim K.W."/>
            <person name="Kang M.S."/>
            <person name="Kim J.Y."/>
            <person name="Jang J.H."/>
            <person name="Kim M.K."/>
        </authorList>
    </citation>
    <scope>NUCLEOTIDE SEQUENCE [LARGE SCALE GENOMIC DNA]</scope>
    <source>
        <strain evidence="1 2">KCTC 52873</strain>
    </source>
</reference>
<evidence type="ECO:0000313" key="1">
    <source>
        <dbReference type="EMBL" id="QNF31638.1"/>
    </source>
</evidence>